<dbReference type="Gene3D" id="1.10.238.160">
    <property type="match status" value="1"/>
</dbReference>
<keyword evidence="2" id="KW-1185">Reference proteome</keyword>
<organism evidence="1 2">
    <name type="scientific">Pandoraea apista</name>
    <dbReference type="NCBI Taxonomy" id="93218"/>
    <lineage>
        <taxon>Bacteria</taxon>
        <taxon>Pseudomonadati</taxon>
        <taxon>Pseudomonadota</taxon>
        <taxon>Betaproteobacteria</taxon>
        <taxon>Burkholderiales</taxon>
        <taxon>Burkholderiaceae</taxon>
        <taxon>Pandoraea</taxon>
    </lineage>
</organism>
<dbReference type="InterPro" id="IPR052931">
    <property type="entry name" value="Prophage_regulatory_activator"/>
</dbReference>
<protein>
    <submittedName>
        <fullName evidence="1">AlpA family phage regulatory protein</fullName>
    </submittedName>
</protein>
<dbReference type="SUPFAM" id="SSF46955">
    <property type="entry name" value="Putative DNA-binding domain"/>
    <property type="match status" value="1"/>
</dbReference>
<name>A0ABX9ZHR8_9BURK</name>
<gene>
    <name evidence="1" type="ORF">EJE83_24415</name>
</gene>
<proteinExistence type="predicted"/>
<reference evidence="1 2" key="1">
    <citation type="submission" date="2018-12" db="EMBL/GenBank/DDBJ databases">
        <title>Whole genome sequence of a Pandoraea apista isolate from a patient with cystic fibrosis.</title>
        <authorList>
            <person name="Kenna D.T."/>
            <person name="Turton J.F."/>
        </authorList>
    </citation>
    <scope>NUCLEOTIDE SEQUENCE [LARGE SCALE GENOMIC DNA]</scope>
    <source>
        <strain evidence="1 2">Pa13324</strain>
    </source>
</reference>
<evidence type="ECO:0000313" key="2">
    <source>
        <dbReference type="Proteomes" id="UP000270216"/>
    </source>
</evidence>
<comment type="caution">
    <text evidence="1">The sequence shown here is derived from an EMBL/GenBank/DDBJ whole genome shotgun (WGS) entry which is preliminary data.</text>
</comment>
<dbReference type="InterPro" id="IPR009061">
    <property type="entry name" value="DNA-bd_dom_put_sf"/>
</dbReference>
<dbReference type="PANTHER" id="PTHR36154:SF1">
    <property type="entry name" value="DNA-BINDING TRANSCRIPTIONAL ACTIVATOR ALPA"/>
    <property type="match status" value="1"/>
</dbReference>
<dbReference type="RefSeq" id="WP_107337266.1">
    <property type="nucleotide sequence ID" value="NZ_PYYA01000001.1"/>
</dbReference>
<evidence type="ECO:0000313" key="1">
    <source>
        <dbReference type="EMBL" id="RSK74948.1"/>
    </source>
</evidence>
<dbReference type="Proteomes" id="UP000270216">
    <property type="component" value="Unassembled WGS sequence"/>
</dbReference>
<dbReference type="Pfam" id="PF05930">
    <property type="entry name" value="Phage_AlpA"/>
    <property type="match status" value="1"/>
</dbReference>
<dbReference type="EMBL" id="RWHX01000076">
    <property type="protein sequence ID" value="RSK74948.1"/>
    <property type="molecule type" value="Genomic_DNA"/>
</dbReference>
<sequence>MKALTVKQVAEKLSLGQSTIYRMVANGEFPKPFVLYSNRTAWLDEDVDAWLAERAGKAVERREPSTVITPQAAHA</sequence>
<accession>A0ABX9ZHR8</accession>
<dbReference type="NCBIfam" id="TIGR01764">
    <property type="entry name" value="excise"/>
    <property type="match status" value="1"/>
</dbReference>
<dbReference type="InterPro" id="IPR010093">
    <property type="entry name" value="SinI_DNA-bd"/>
</dbReference>
<dbReference type="PANTHER" id="PTHR36154">
    <property type="entry name" value="DNA-BINDING TRANSCRIPTIONAL ACTIVATOR ALPA"/>
    <property type="match status" value="1"/>
</dbReference>
<dbReference type="InterPro" id="IPR010260">
    <property type="entry name" value="AlpA"/>
</dbReference>